<name>A0AA95H531_9GAMM</name>
<feature type="domain" description="Thioredoxin" evidence="1">
    <location>
        <begin position="23"/>
        <end position="140"/>
    </location>
</feature>
<dbReference type="PANTHER" id="PTHR45663:SF11">
    <property type="entry name" value="GEO12009P1"/>
    <property type="match status" value="1"/>
</dbReference>
<dbReference type="InterPro" id="IPR013766">
    <property type="entry name" value="Thioredoxin_domain"/>
</dbReference>
<dbReference type="GO" id="GO:0015035">
    <property type="term" value="F:protein-disulfide reductase activity"/>
    <property type="evidence" value="ECO:0007669"/>
    <property type="project" value="TreeGrafter"/>
</dbReference>
<organism evidence="2">
    <name type="scientific">Candidatus Thiocaldithrix dubininis</name>
    <dbReference type="NCBI Taxonomy" id="3080823"/>
    <lineage>
        <taxon>Bacteria</taxon>
        <taxon>Pseudomonadati</taxon>
        <taxon>Pseudomonadota</taxon>
        <taxon>Gammaproteobacteria</taxon>
        <taxon>Thiotrichales</taxon>
        <taxon>Thiotrichaceae</taxon>
        <taxon>Candidatus Thiocaldithrix</taxon>
    </lineage>
</organism>
<protein>
    <submittedName>
        <fullName evidence="2">Thioredoxin family protein</fullName>
    </submittedName>
</protein>
<dbReference type="Gene3D" id="3.40.30.10">
    <property type="entry name" value="Glutaredoxin"/>
    <property type="match status" value="1"/>
</dbReference>
<dbReference type="AlphaFoldDB" id="A0AA95H531"/>
<dbReference type="CDD" id="cd02947">
    <property type="entry name" value="TRX_family"/>
    <property type="match status" value="1"/>
</dbReference>
<dbReference type="PANTHER" id="PTHR45663">
    <property type="entry name" value="GEO12009P1"/>
    <property type="match status" value="1"/>
</dbReference>
<dbReference type="EMBL" id="CP124755">
    <property type="protein sequence ID" value="WGZ89498.1"/>
    <property type="molecule type" value="Genomic_DNA"/>
</dbReference>
<reference evidence="2" key="2">
    <citation type="submission" date="2023-04" db="EMBL/GenBank/DDBJ databases">
        <authorList>
            <person name="Beletskiy A.V."/>
            <person name="Mardanov A.V."/>
            <person name="Ravin N.V."/>
        </authorList>
    </citation>
    <scope>NUCLEOTIDE SEQUENCE</scope>
    <source>
        <strain evidence="2">GKL-01</strain>
    </source>
</reference>
<dbReference type="Proteomes" id="UP001300672">
    <property type="component" value="Chromosome"/>
</dbReference>
<dbReference type="PROSITE" id="PS51352">
    <property type="entry name" value="THIOREDOXIN_2"/>
    <property type="match status" value="1"/>
</dbReference>
<proteinExistence type="predicted"/>
<dbReference type="Pfam" id="PF00085">
    <property type="entry name" value="Thioredoxin"/>
    <property type="match status" value="1"/>
</dbReference>
<dbReference type="GO" id="GO:0005829">
    <property type="term" value="C:cytosol"/>
    <property type="evidence" value="ECO:0007669"/>
    <property type="project" value="TreeGrafter"/>
</dbReference>
<gene>
    <name evidence="2" type="ORF">QJT80_08225</name>
</gene>
<evidence type="ECO:0000259" key="1">
    <source>
        <dbReference type="PROSITE" id="PS51352"/>
    </source>
</evidence>
<dbReference type="GO" id="GO:0045454">
    <property type="term" value="P:cell redox homeostasis"/>
    <property type="evidence" value="ECO:0007669"/>
    <property type="project" value="TreeGrafter"/>
</dbReference>
<evidence type="ECO:0000313" key="2">
    <source>
        <dbReference type="EMBL" id="WGZ89498.1"/>
    </source>
</evidence>
<dbReference type="SUPFAM" id="SSF52833">
    <property type="entry name" value="Thioredoxin-like"/>
    <property type="match status" value="1"/>
</dbReference>
<reference evidence="2" key="1">
    <citation type="journal article" date="2023" name="Int. J. Mol. Sci.">
        <title>Metagenomics Revealed a New Genus 'Candidatus Thiocaldithrix dubininis' gen. nov., sp. nov. and a New Species 'Candidatus Thiothrix putei' sp. nov. in the Family Thiotrichaceae, Some Members of Which Have Traits of Both Na+- and H+-Motive Energetics.</title>
        <authorList>
            <person name="Ravin N.V."/>
            <person name="Muntyan M.S."/>
            <person name="Smolyakov D.D."/>
            <person name="Rudenko T.S."/>
            <person name="Beletsky A.V."/>
            <person name="Mardanov A.V."/>
            <person name="Grabovich M.Y."/>
        </authorList>
    </citation>
    <scope>NUCLEOTIDE SEQUENCE</scope>
    <source>
        <strain evidence="2">GKL-01</strain>
    </source>
</reference>
<dbReference type="InterPro" id="IPR036249">
    <property type="entry name" value="Thioredoxin-like_sf"/>
</dbReference>
<sequence length="142" mass="15742">MHRQGGLFHWPRMTWVLVAFFVAVVGFGAMQLSTEVHAIEGDIVQQVLQQGKPTIAEFGSDTCATCQQMAKVLQQLEQDYGTQLAIAHVNIVKQPEYTTNYRIMLMPTQVFYDANGTETGRHMGALTQQEILDALGIKAGKS</sequence>
<accession>A0AA95H531</accession>
<dbReference type="KEGG" id="tdu:QJT80_08225"/>